<dbReference type="GeneTree" id="ENSGT00940000156437"/>
<evidence type="ECO:0000313" key="5">
    <source>
        <dbReference type="Ensembl" id="ENSLLTP00000007908.1"/>
    </source>
</evidence>
<evidence type="ECO:0000256" key="3">
    <source>
        <dbReference type="SAM" id="MobiDB-lite"/>
    </source>
</evidence>
<keyword evidence="6" id="KW-1185">Reference proteome</keyword>
<protein>
    <recommendedName>
        <fullName evidence="4">Ubiquitin-like domain-containing protein</fullName>
    </recommendedName>
</protein>
<dbReference type="PANTHER" id="PTHR10677:SF16">
    <property type="entry name" value="UBIQUILIN-1"/>
    <property type="match status" value="1"/>
</dbReference>
<dbReference type="GO" id="GO:0005829">
    <property type="term" value="C:cytosol"/>
    <property type="evidence" value="ECO:0007669"/>
    <property type="project" value="TreeGrafter"/>
</dbReference>
<evidence type="ECO:0000313" key="6">
    <source>
        <dbReference type="Proteomes" id="UP000694406"/>
    </source>
</evidence>
<dbReference type="InterPro" id="IPR000626">
    <property type="entry name" value="Ubiquitin-like_dom"/>
</dbReference>
<keyword evidence="2" id="KW-0963">Cytoplasm</keyword>
<comment type="subcellular location">
    <subcellularLocation>
        <location evidence="1">Cytoplasm</location>
    </subcellularLocation>
</comment>
<feature type="domain" description="Ubiquitin-like" evidence="4">
    <location>
        <begin position="19"/>
        <end position="90"/>
    </location>
</feature>
<dbReference type="Ensembl" id="ENSLLTT00000008203.1">
    <property type="protein sequence ID" value="ENSLLTP00000007908.1"/>
    <property type="gene ID" value="ENSLLTG00000006001.1"/>
</dbReference>
<dbReference type="Pfam" id="PF23195">
    <property type="entry name" value="UBQLN1"/>
    <property type="match status" value="1"/>
</dbReference>
<dbReference type="Pfam" id="PF00240">
    <property type="entry name" value="ubiquitin"/>
    <property type="match status" value="1"/>
</dbReference>
<sequence length="392" mass="43613">MSHDPSASPVESTSKPKLIRVTLKSSGKTQDCQVNEKSTVAELKNEASLHFLLSKEQVLLIFAGKILKDQESLLQHGIQSGDMVHVVAKRLELRANHVLQTRSVAPGSSTPGTAAGTSESAGGITLRSTVQGLLSKETNPLTVAFILGVSSLLPQLVGTLATPDMGLEADMLDDLQSFHQLFVDIRQVLSGPEVQDELEERMLRHTIETSPSLVQLAKENARIGHLLSNPKVVGEIIRYIRKPEVKQEMDRHCDRILSNIESFPGGYNILQHMYKEMEEPIWSVMEQQHQHPSATQGGSPASNQGIEGEFIKFSDDTKLAGIVNILEDKLKIQKDLDRLEQWALSNKMKFNVEKSKVLHLSRKKPRYKYRLGRNSNCERDLGVLVDDDLNMS</sequence>
<dbReference type="SUPFAM" id="SSF54236">
    <property type="entry name" value="Ubiquitin-like"/>
    <property type="match status" value="1"/>
</dbReference>
<dbReference type="PANTHER" id="PTHR10677">
    <property type="entry name" value="UBIQUILIN"/>
    <property type="match status" value="1"/>
</dbReference>
<dbReference type="InterPro" id="IPR015496">
    <property type="entry name" value="Ubiquilin"/>
</dbReference>
<feature type="region of interest" description="Disordered" evidence="3">
    <location>
        <begin position="102"/>
        <end position="121"/>
    </location>
</feature>
<dbReference type="Gene3D" id="3.10.20.90">
    <property type="entry name" value="Phosphatidylinositol 3-kinase Catalytic Subunit, Chain A, domain 1"/>
    <property type="match status" value="1"/>
</dbReference>
<evidence type="ECO:0000256" key="1">
    <source>
        <dbReference type="ARBA" id="ARBA00004496"/>
    </source>
</evidence>
<reference evidence="5" key="2">
    <citation type="submission" date="2025-09" db="UniProtKB">
        <authorList>
            <consortium name="Ensembl"/>
        </authorList>
    </citation>
    <scope>IDENTIFICATION</scope>
</reference>
<evidence type="ECO:0000259" key="4">
    <source>
        <dbReference type="PROSITE" id="PS50053"/>
    </source>
</evidence>
<organism evidence="5 6">
    <name type="scientific">Laticauda laticaudata</name>
    <name type="common">Blue-ringed sea krait</name>
    <name type="synonym">Blue-lipped sea krait</name>
    <dbReference type="NCBI Taxonomy" id="8630"/>
    <lineage>
        <taxon>Eukaryota</taxon>
        <taxon>Metazoa</taxon>
        <taxon>Chordata</taxon>
        <taxon>Craniata</taxon>
        <taxon>Vertebrata</taxon>
        <taxon>Euteleostomi</taxon>
        <taxon>Lepidosauria</taxon>
        <taxon>Squamata</taxon>
        <taxon>Bifurcata</taxon>
        <taxon>Unidentata</taxon>
        <taxon>Episquamata</taxon>
        <taxon>Toxicofera</taxon>
        <taxon>Serpentes</taxon>
        <taxon>Colubroidea</taxon>
        <taxon>Elapidae</taxon>
        <taxon>Laticaudinae</taxon>
        <taxon>Laticauda</taxon>
    </lineage>
</organism>
<dbReference type="GO" id="GO:0006511">
    <property type="term" value="P:ubiquitin-dependent protein catabolic process"/>
    <property type="evidence" value="ECO:0007669"/>
    <property type="project" value="TreeGrafter"/>
</dbReference>
<name>A0A8C5RTB7_LATLA</name>
<dbReference type="InterPro" id="IPR029071">
    <property type="entry name" value="Ubiquitin-like_domsf"/>
</dbReference>
<accession>A0A8C5RTB7</accession>
<reference evidence="5" key="1">
    <citation type="submission" date="2025-08" db="UniProtKB">
        <authorList>
            <consortium name="Ensembl"/>
        </authorList>
    </citation>
    <scope>IDENTIFICATION</scope>
</reference>
<dbReference type="PROSITE" id="PS50053">
    <property type="entry name" value="UBIQUITIN_2"/>
    <property type="match status" value="1"/>
</dbReference>
<feature type="compositionally biased region" description="Low complexity" evidence="3">
    <location>
        <begin position="105"/>
        <end position="121"/>
    </location>
</feature>
<dbReference type="GO" id="GO:0031593">
    <property type="term" value="F:polyubiquitin modification-dependent protein binding"/>
    <property type="evidence" value="ECO:0007669"/>
    <property type="project" value="TreeGrafter"/>
</dbReference>
<proteinExistence type="predicted"/>
<dbReference type="Proteomes" id="UP000694406">
    <property type="component" value="Unplaced"/>
</dbReference>
<dbReference type="AlphaFoldDB" id="A0A8C5RTB7"/>
<dbReference type="SMART" id="SM00213">
    <property type="entry name" value="UBQ"/>
    <property type="match status" value="1"/>
</dbReference>
<evidence type="ECO:0000256" key="2">
    <source>
        <dbReference type="ARBA" id="ARBA00022490"/>
    </source>
</evidence>